<evidence type="ECO:0000313" key="2">
    <source>
        <dbReference type="Proteomes" id="UP000188605"/>
    </source>
</evidence>
<gene>
    <name evidence="1" type="ORF">AN396_11095</name>
</gene>
<evidence type="ECO:0000313" key="1">
    <source>
        <dbReference type="EMBL" id="ONI38311.1"/>
    </source>
</evidence>
<reference evidence="1" key="1">
    <citation type="submission" date="2016-08" db="EMBL/GenBank/DDBJ databases">
        <authorList>
            <person name="Ngugi D.K."/>
            <person name="Miyake S."/>
            <person name="Stingl U."/>
        </authorList>
    </citation>
    <scope>NUCLEOTIDE SEQUENCE</scope>
    <source>
        <strain evidence="1">SCG-B11WGA-EpuloA1</strain>
    </source>
</reference>
<dbReference type="Proteomes" id="UP000188605">
    <property type="component" value="Unassembled WGS sequence"/>
</dbReference>
<keyword evidence="2" id="KW-1185">Reference proteome</keyword>
<dbReference type="EMBL" id="LJDB01000090">
    <property type="protein sequence ID" value="ONI38311.1"/>
    <property type="molecule type" value="Genomic_DNA"/>
</dbReference>
<sequence length="784" mass="94141">MINFQAHITIESLQNTKKYIELCKDYNVKPILLNWAQGNFYIQSIYKHNFDAENFESAFQIVNNLKTVFAENGFYVIRTKIEIDVDNMINFFGLDIPKLGWVNNVSLYKPSEYDNIFGIDITKLHWKGDKFSSIHYYKNEVMQEMKDSYIEHKIKVKSKDFNLLKKIAIKHGFSLSKNELEPDINFFIMQEKNLGDSYNYLELYFNSKLYEGKDYIDADDRRLEFSRQFNCSIAFRTIQLIEELYKYNIEIMKDMKTCCIYDDNPQFDDNRKFDIDYAKINLEIKEEIMLYIVNNLPFALDGNFDVKRYPENVLRTFENYDEINLVYLKNFNFIKPKIKMNIGVWNEEEDLIYNNFLHEIENVLKIDIQMICRRLEKIIVQKLDPLDHPRFTSNISFELNRYKMYETDTKFIIDCRYVMDNYINCLSFKIIINIDRKLDVPLISSKYITLNKEEIELKKIVPPEYQLAWYIYHFIDALRMGYVGNTRKDNVVNLLYYIDLKDERNLIRFLNIIIDICLKTDEGTSIKLLNTFTMLFYKDDDNLYDIFSKYMDCAKALRYMTDQIKKETDFEFTVYAINKTTERIYNFKCKNLAKALREVDKLRLRSCIRTKIAISIDDIVNFFKIEFSTGIVSCIKNNSHLMEAIEESYIEYNLRLAYNEIEDLKEFSEAFGFEMQKKPKANTTNLILRIKLHDIFYDRIFSRFYDYYSTPKNNSTWFALNCHRGVVTMDYIQHKILKAPLKTILENFNLMLLEDDCKCYIYDTDFESVKYFEEYKKYRDIIIR</sequence>
<comment type="caution">
    <text evidence="1">The sequence shown here is derived from an EMBL/GenBank/DDBJ whole genome shotgun (WGS) entry which is preliminary data.</text>
</comment>
<accession>A0ACC8X8N2</accession>
<organism evidence="1 2">
    <name type="scientific">Candidatus Epulonipiscium fishelsonii</name>
    <dbReference type="NCBI Taxonomy" id="77094"/>
    <lineage>
        <taxon>Bacteria</taxon>
        <taxon>Bacillati</taxon>
        <taxon>Bacillota</taxon>
        <taxon>Clostridia</taxon>
        <taxon>Lachnospirales</taxon>
        <taxon>Lachnospiraceae</taxon>
        <taxon>Candidatus Epulonipiscium</taxon>
    </lineage>
</organism>
<proteinExistence type="predicted"/>
<protein>
    <submittedName>
        <fullName evidence="1">Uncharacterized protein</fullName>
    </submittedName>
</protein>
<name>A0ACC8X8N2_9FIRM</name>